<dbReference type="GO" id="GO:0005658">
    <property type="term" value="C:alpha DNA polymerase:primase complex"/>
    <property type="evidence" value="ECO:0007669"/>
    <property type="project" value="TreeGrafter"/>
</dbReference>
<evidence type="ECO:0000256" key="3">
    <source>
        <dbReference type="ARBA" id="ARBA00018596"/>
    </source>
</evidence>
<feature type="region of interest" description="Disordered" evidence="6">
    <location>
        <begin position="692"/>
        <end position="720"/>
    </location>
</feature>
<sequence>MSRFTFTQFLDGLQDAQRENLKRIRLPSGGNLENCFDAFSLTSSNLDITFEKFFKYATKWAAQEEKKKAQQPGVSAYGRTPLNNRTNMAPPTAAFTKRTPFLKNAQQYQQQQQQPGLGVGAAGLARGGPPETPAAVSCNDNLFQVDAMSYTLVKGRERDKHPKMERIEKTFNGQVIKKTGREARNKEKFDEKSVKVYNVPEVPYRWMGSTAEDLSFQLNARSRLLAEGMRKKILHAGLKKEAEGEDEDLEEPDVGDALHAPSLLFGRVVCDSEGNLNLSSAVLEGIRTRKGDGIDEFCGKAELQVTDLKNACLFAGQTVAVKSKFSNASGSRIVPYEIVEGRQVEPLMLELQKLKDADKMYNKEPVHMMVAAGPFAKFEDCEKVTARKESAEGPYETEDIPNNASDVLFTQPLHDVLDRARLEAPHILLLLGPFLHSDELTNFKMETGKKDDGTPIYEMCTRYSFAFADERGTELTIKTFYEKYFFEEIRKFCLDPRVKENKTRVLLVPNEMDIGHPWPLPQPPYRVSQSIRDQCPNLRLLSNPAYFEIHDELPIAVTSSLVVSPRAFAWSSVMDPVKRKSKLQTMLGSILRQRTFFPTDPLDVPVEPAYLQRLTVWDPPPGVFICPSKGIPPNGYEVHDRVFVVPPTFTKNEHVGKVAHVFIAPPDKMALETATEEPQAKKVRVKVEDGMEDVGESGSGFDPHSSSSTGTATVSGRAPCAAHRRVRVEIAVPTDEDFE</sequence>
<proteinExistence type="inferred from homology"/>
<dbReference type="PANTHER" id="PTHR23061">
    <property type="entry name" value="DNA POLYMERASE 2 ALPHA 70 KDA SUBUNIT"/>
    <property type="match status" value="1"/>
</dbReference>
<gene>
    <name evidence="9" type="ORF">Cvel_1783</name>
</gene>
<comment type="similarity">
    <text evidence="2">Belongs to the DNA polymerase alpha subunit B family.</text>
</comment>
<comment type="subcellular location">
    <subcellularLocation>
        <location evidence="1">Nucleus</location>
    </subcellularLocation>
</comment>
<evidence type="ECO:0000256" key="5">
    <source>
        <dbReference type="ARBA" id="ARBA00023242"/>
    </source>
</evidence>
<dbReference type="Pfam" id="PF04042">
    <property type="entry name" value="DNA_pol_E_B"/>
    <property type="match status" value="1"/>
</dbReference>
<dbReference type="GO" id="GO:0006270">
    <property type="term" value="P:DNA replication initiation"/>
    <property type="evidence" value="ECO:0007669"/>
    <property type="project" value="TreeGrafter"/>
</dbReference>
<dbReference type="Gene3D" id="3.60.21.60">
    <property type="match status" value="1"/>
</dbReference>
<evidence type="ECO:0000259" key="8">
    <source>
        <dbReference type="Pfam" id="PF22062"/>
    </source>
</evidence>
<evidence type="ECO:0000256" key="4">
    <source>
        <dbReference type="ARBA" id="ARBA00022705"/>
    </source>
</evidence>
<keyword evidence="4" id="KW-0235">DNA replication</keyword>
<feature type="domain" description="DNA polymerase alpha subunit B OB" evidence="8">
    <location>
        <begin position="260"/>
        <end position="341"/>
    </location>
</feature>
<protein>
    <recommendedName>
        <fullName evidence="3">DNA polymerase alpha subunit B</fullName>
    </recommendedName>
</protein>
<dbReference type="InterPro" id="IPR016722">
    <property type="entry name" value="DNA_pol_alpha_bsu"/>
</dbReference>
<dbReference type="EMBL" id="CDMZ01005023">
    <property type="protein sequence ID" value="CEM51698.1"/>
    <property type="molecule type" value="Genomic_DNA"/>
</dbReference>
<evidence type="ECO:0000313" key="9">
    <source>
        <dbReference type="EMBL" id="CEM51698.1"/>
    </source>
</evidence>
<evidence type="ECO:0000256" key="1">
    <source>
        <dbReference type="ARBA" id="ARBA00004123"/>
    </source>
</evidence>
<organism evidence="9">
    <name type="scientific">Chromera velia CCMP2878</name>
    <dbReference type="NCBI Taxonomy" id="1169474"/>
    <lineage>
        <taxon>Eukaryota</taxon>
        <taxon>Sar</taxon>
        <taxon>Alveolata</taxon>
        <taxon>Colpodellida</taxon>
        <taxon>Chromeraceae</taxon>
        <taxon>Chromera</taxon>
    </lineage>
</organism>
<feature type="compositionally biased region" description="Low complexity" evidence="6">
    <location>
        <begin position="699"/>
        <end position="716"/>
    </location>
</feature>
<evidence type="ECO:0000256" key="2">
    <source>
        <dbReference type="ARBA" id="ARBA00007299"/>
    </source>
</evidence>
<reference evidence="9" key="1">
    <citation type="submission" date="2014-11" db="EMBL/GenBank/DDBJ databases">
        <authorList>
            <person name="Otto D Thomas"/>
            <person name="Naeem Raeece"/>
        </authorList>
    </citation>
    <scope>NUCLEOTIDE SEQUENCE</scope>
</reference>
<dbReference type="PhylomeDB" id="A0A0G4I3Y8"/>
<feature type="domain" description="DNA polymerase alpha/delta/epsilon subunit B" evidence="7">
    <location>
        <begin position="404"/>
        <end position="628"/>
    </location>
</feature>
<accession>A0A0G4I3Y8</accession>
<dbReference type="AlphaFoldDB" id="A0A0G4I3Y8"/>
<evidence type="ECO:0000259" key="7">
    <source>
        <dbReference type="Pfam" id="PF04042"/>
    </source>
</evidence>
<dbReference type="InterPro" id="IPR007185">
    <property type="entry name" value="DNA_pol_a/d/e_bsu"/>
</dbReference>
<dbReference type="GO" id="GO:0003677">
    <property type="term" value="F:DNA binding"/>
    <property type="evidence" value="ECO:0007669"/>
    <property type="project" value="InterPro"/>
</dbReference>
<dbReference type="VEuPathDB" id="CryptoDB:Cvel_1783"/>
<name>A0A0G4I3Y8_9ALVE</name>
<dbReference type="PANTHER" id="PTHR23061:SF12">
    <property type="entry name" value="DNA POLYMERASE ALPHA SUBUNIT B"/>
    <property type="match status" value="1"/>
</dbReference>
<dbReference type="Pfam" id="PF22062">
    <property type="entry name" value="OB_DPOA2"/>
    <property type="match status" value="1"/>
</dbReference>
<dbReference type="InterPro" id="IPR054300">
    <property type="entry name" value="OB_DPOA2"/>
</dbReference>
<keyword evidence="5" id="KW-0539">Nucleus</keyword>
<evidence type="ECO:0000256" key="6">
    <source>
        <dbReference type="SAM" id="MobiDB-lite"/>
    </source>
</evidence>